<evidence type="ECO:0000313" key="2">
    <source>
        <dbReference type="Proteomes" id="UP000005262"/>
    </source>
</evidence>
<gene>
    <name evidence="1" type="ordered locus">Desmer_1648</name>
</gene>
<dbReference type="OrthoDB" id="1682087at2"/>
<dbReference type="EMBL" id="CP003629">
    <property type="protein sequence ID" value="AFQ43623.1"/>
    <property type="molecule type" value="Genomic_DNA"/>
</dbReference>
<name>J7IWX3_DESMD</name>
<accession>J7IWX3</accession>
<dbReference type="HOGENOM" id="CLU_144075_1_0_9"/>
<organism evidence="1 2">
    <name type="scientific">Desulfosporosinus meridiei (strain ATCC BAA-275 / DSM 13257 / KCTC 12902 / NCIMB 13706 / S10)</name>
    <dbReference type="NCBI Taxonomy" id="768704"/>
    <lineage>
        <taxon>Bacteria</taxon>
        <taxon>Bacillati</taxon>
        <taxon>Bacillota</taxon>
        <taxon>Clostridia</taxon>
        <taxon>Eubacteriales</taxon>
        <taxon>Desulfitobacteriaceae</taxon>
        <taxon>Desulfosporosinus</taxon>
    </lineage>
</organism>
<dbReference type="eggNOG" id="ENOG503282S">
    <property type="taxonomic scope" value="Bacteria"/>
</dbReference>
<dbReference type="STRING" id="768704.Desmer_1648"/>
<keyword evidence="2" id="KW-1185">Reference proteome</keyword>
<dbReference type="AlphaFoldDB" id="J7IWX3"/>
<reference evidence="1 2" key="1">
    <citation type="journal article" date="2012" name="J. Bacteriol.">
        <title>Complete genome sequences of Desulfosporosinus orientis DSM765T, Desulfosporosinus youngiae DSM17734T, Desulfosporosinus meridiei DSM13257T, and Desulfosporosinus acidiphilus DSM22704T.</title>
        <authorList>
            <person name="Pester M."/>
            <person name="Brambilla E."/>
            <person name="Alazard D."/>
            <person name="Rattei T."/>
            <person name="Weinmaier T."/>
            <person name="Han J."/>
            <person name="Lucas S."/>
            <person name="Lapidus A."/>
            <person name="Cheng J.F."/>
            <person name="Goodwin L."/>
            <person name="Pitluck S."/>
            <person name="Peters L."/>
            <person name="Ovchinnikova G."/>
            <person name="Teshima H."/>
            <person name="Detter J.C."/>
            <person name="Han C.S."/>
            <person name="Tapia R."/>
            <person name="Land M.L."/>
            <person name="Hauser L."/>
            <person name="Kyrpides N.C."/>
            <person name="Ivanova N.N."/>
            <person name="Pagani I."/>
            <person name="Huntmann M."/>
            <person name="Wei C.L."/>
            <person name="Davenport K.W."/>
            <person name="Daligault H."/>
            <person name="Chain P.S."/>
            <person name="Chen A."/>
            <person name="Mavromatis K."/>
            <person name="Markowitz V."/>
            <person name="Szeto E."/>
            <person name="Mikhailova N."/>
            <person name="Pati A."/>
            <person name="Wagner M."/>
            <person name="Woyke T."/>
            <person name="Ollivier B."/>
            <person name="Klenk H.P."/>
            <person name="Spring S."/>
            <person name="Loy A."/>
        </authorList>
    </citation>
    <scope>NUCLEOTIDE SEQUENCE [LARGE SCALE GENOMIC DNA]</scope>
    <source>
        <strain evidence="2">ATCC BAA-275 / DSM 13257 / NCIMB 13706 / S10</strain>
    </source>
</reference>
<dbReference type="RefSeq" id="WP_014902542.1">
    <property type="nucleotide sequence ID" value="NC_018515.1"/>
</dbReference>
<proteinExistence type="predicted"/>
<dbReference type="KEGG" id="dmi:Desmer_1648"/>
<evidence type="ECO:0000313" key="1">
    <source>
        <dbReference type="EMBL" id="AFQ43623.1"/>
    </source>
</evidence>
<reference evidence="2" key="2">
    <citation type="submission" date="2012-08" db="EMBL/GenBank/DDBJ databases">
        <title>Finished genome of Desulfosporosinus meridiei DSM 13257.</title>
        <authorList>
            <person name="Huntemann M."/>
            <person name="Wei C.-L."/>
            <person name="Han J."/>
            <person name="Detter J.C."/>
            <person name="Han C."/>
            <person name="Davenport K."/>
            <person name="Daligault H."/>
            <person name="Erkkila T."/>
            <person name="Gu W."/>
            <person name="Munk A.C.C."/>
            <person name="Teshima H."/>
            <person name="Xu Y."/>
            <person name="Chain P."/>
            <person name="Tapia R."/>
            <person name="Chen A."/>
            <person name="Krypides N."/>
            <person name="Mavromatis K."/>
            <person name="Markowitz V."/>
            <person name="Szeto E."/>
            <person name="Ivanova N."/>
            <person name="Mikhailova N."/>
            <person name="Ovchinnikova G."/>
            <person name="Pagani I."/>
            <person name="Pati A."/>
            <person name="Goodwin L."/>
            <person name="Peters L."/>
            <person name="Pitluck S."/>
            <person name="Woyke T."/>
            <person name="Pester M."/>
            <person name="Spring S."/>
            <person name="Ollivier B."/>
            <person name="Rattei T."/>
            <person name="Klenk H.-P."/>
            <person name="Wagner M."/>
            <person name="Loy A."/>
        </authorList>
    </citation>
    <scope>NUCLEOTIDE SEQUENCE [LARGE SCALE GENOMIC DNA]</scope>
    <source>
        <strain evidence="2">ATCC BAA-275 / DSM 13257 / NCIMB 13706 / S10</strain>
    </source>
</reference>
<sequence length="152" mass="17921">MEQLEYRILDEEKNYPALYHFEAIPKDEVMVRFIADYLVKDGVVYEKTSNAIEAPLYIIYVKLTQDEKPLLKSPPSKMSLGYIALEIREFSEYTSEYPIITNLEFNSLSDLALLAQCNYFMLGNEEWEKTSFEVDEDRQRYVLYAIRVSKET</sequence>
<dbReference type="Proteomes" id="UP000005262">
    <property type="component" value="Chromosome"/>
</dbReference>
<protein>
    <submittedName>
        <fullName evidence="1">Uncharacterized protein</fullName>
    </submittedName>
</protein>